<dbReference type="EMBL" id="CP035492">
    <property type="protein sequence ID" value="QAY66356.1"/>
    <property type="molecule type" value="Genomic_DNA"/>
</dbReference>
<protein>
    <submittedName>
        <fullName evidence="1">Nucleoid-associated protein</fullName>
    </submittedName>
</protein>
<name>A0A4P6EUL1_9BACL</name>
<dbReference type="GO" id="GO:0009295">
    <property type="term" value="C:nucleoid"/>
    <property type="evidence" value="ECO:0007669"/>
    <property type="project" value="InterPro"/>
</dbReference>
<dbReference type="Proteomes" id="UP000293568">
    <property type="component" value="Chromosome"/>
</dbReference>
<proteinExistence type="predicted"/>
<dbReference type="AlphaFoldDB" id="A0A4P6EUL1"/>
<reference evidence="1 2" key="1">
    <citation type="submission" date="2019-01" db="EMBL/GenBank/DDBJ databases">
        <title>Genome sequencing of strain FW100M-2.</title>
        <authorList>
            <person name="Heo J."/>
            <person name="Kim S.-J."/>
            <person name="Kim J.-S."/>
            <person name="Hong S.-B."/>
            <person name="Kwon S.-W."/>
        </authorList>
    </citation>
    <scope>NUCLEOTIDE SEQUENCE [LARGE SCALE GENOMIC DNA]</scope>
    <source>
        <strain evidence="1 2">FW100M-2</strain>
    </source>
</reference>
<dbReference type="Pfam" id="PF04245">
    <property type="entry name" value="NA37"/>
    <property type="match status" value="1"/>
</dbReference>
<sequence length="358" mass="40999">MRNISGLTVRRAILHGINNNPETRSINVSDLPMLLVPFEKRFIVNHILTSMGDEKVRAANFVSGENQPNIAKDALVSLLVEDDEQMFIDKSIVLTNHLADAMKSHHNISSAEIIICTYHDDAQPEQVYAAVLKLDYKSTIVRKEQKEVINGVEKVRHVIMEDGLGLPDEDQKLQKCAFVQLKDATQETDISYEILFLDKQNKGEAIFFKDLFLKCELVLDDRVKTERFSAAAKKWLVANKEQLGIEQYHNIINSMDSNLKNNASININTFIEHAIQDSALKQSFTQSLRTQGLVEDEFTIDKEWVRENLKRVTLQFENNIVIRLTPEQMRDETIFKQEKTAAGEDKITIISKVKDIKW</sequence>
<keyword evidence="2" id="KW-1185">Reference proteome</keyword>
<dbReference type="KEGG" id="pprt:ET464_07995"/>
<evidence type="ECO:0000313" key="2">
    <source>
        <dbReference type="Proteomes" id="UP000293568"/>
    </source>
</evidence>
<accession>A0A4P6EUL1</accession>
<dbReference type="RefSeq" id="WP_129439856.1">
    <property type="nucleotide sequence ID" value="NZ_CP035492.1"/>
</dbReference>
<organism evidence="1 2">
    <name type="scientific">Paenibacillus protaetiae</name>
    <dbReference type="NCBI Taxonomy" id="2509456"/>
    <lineage>
        <taxon>Bacteria</taxon>
        <taxon>Bacillati</taxon>
        <taxon>Bacillota</taxon>
        <taxon>Bacilli</taxon>
        <taxon>Bacillales</taxon>
        <taxon>Paenibacillaceae</taxon>
        <taxon>Paenibacillus</taxon>
    </lineage>
</organism>
<evidence type="ECO:0000313" key="1">
    <source>
        <dbReference type="EMBL" id="QAY66356.1"/>
    </source>
</evidence>
<gene>
    <name evidence="1" type="ORF">ET464_07995</name>
</gene>
<dbReference type="OrthoDB" id="3171075at2"/>
<dbReference type="InterPro" id="IPR007358">
    <property type="entry name" value="Nucleoid_associated_NdpA"/>
</dbReference>